<dbReference type="PANTHER" id="PTHR33406:SF13">
    <property type="entry name" value="MEMBRANE PROTEIN YDFJ"/>
    <property type="match status" value="1"/>
</dbReference>
<reference evidence="8" key="1">
    <citation type="submission" date="2019-08" db="EMBL/GenBank/DDBJ databases">
        <authorList>
            <person name="Kucharzyk K."/>
            <person name="Murdoch R.W."/>
            <person name="Higgins S."/>
            <person name="Loffler F."/>
        </authorList>
    </citation>
    <scope>NUCLEOTIDE SEQUENCE</scope>
</reference>
<name>A0A644VFE3_9ZZZZ</name>
<evidence type="ECO:0000256" key="1">
    <source>
        <dbReference type="ARBA" id="ARBA00004651"/>
    </source>
</evidence>
<keyword evidence="3 6" id="KW-0812">Transmembrane</keyword>
<feature type="domain" description="SSD" evidence="7">
    <location>
        <begin position="617"/>
        <end position="743"/>
    </location>
</feature>
<feature type="transmembrane region" description="Helical" evidence="6">
    <location>
        <begin position="593"/>
        <end position="611"/>
    </location>
</feature>
<feature type="domain" description="SSD" evidence="7">
    <location>
        <begin position="239"/>
        <end position="361"/>
    </location>
</feature>
<sequence>MEKKSFILKNRKLIIILTAILATAAVIPLFSLRINPDLESYLPDNIESRINNQKIGDLFGTKEPIVVILSTEDVLAPETLERVDNLTNGFRDLGTLSPIQSLSTAKNIRGEDGMMLVDPVIDYYPQSEEEREELRNRIKGNDLAYKLLVSEDFKNTMILLNSDLSVKDAELMNQIDSIITLYPGSEEVLINGQPYLRDEANAKISKDIMILLPLGLLIMLIFFWFSFREFKGMILPFGVVLISIAISMSLIPLLGWELSIIGVLIPIMMIAIANNYGVHFVARYQELNAIDPESSMADIVEESLSYLKRPVIICGLTTIVGILGLTVHILLPASQMGVVSAIGIGIALLLSLTFIPAVLSYLKKGKIHFHPNGESKSIIAKALSNLGHLLSRHPKRILTGFALFFIAITAGIVIMRVASDFNNILPAKHPFNKSIEIANREFGGSKLMTAVFEGDIKDPELLKRMEGYEKELSEVEGIGSATSIAKIIKKMSTALNDPSDPGYNKIPDERDAVAQYIEFYSMSGDPADFDQFVDFDYTRAAVTIQFNATGMKDLERIIESVNNILGNDPSLTLVGGYSLVEKEMSESIVKGQYYSLLFAFIAIFLLLAIIFKSISAGLLGSLPLVFAVLCTFGFMGWSGIKLDIVTALLSSVSIGLGVDFTIHMFWRMKSEISSGRDYREAAVTALKTAGRGITINALSVMLGFSILFFSSFPIIKSFALLIILSLLFCLVSSLLLVPAICIIFKPSFLKNGKKHEII</sequence>
<accession>A0A644VFE3</accession>
<evidence type="ECO:0000259" key="7">
    <source>
        <dbReference type="PROSITE" id="PS50156"/>
    </source>
</evidence>
<evidence type="ECO:0000256" key="5">
    <source>
        <dbReference type="ARBA" id="ARBA00023136"/>
    </source>
</evidence>
<dbReference type="InterPro" id="IPR050545">
    <property type="entry name" value="Mycobact_MmpL"/>
</dbReference>
<dbReference type="AlphaFoldDB" id="A0A644VFE3"/>
<feature type="transmembrane region" description="Helical" evidence="6">
    <location>
        <begin position="618"/>
        <end position="638"/>
    </location>
</feature>
<keyword evidence="5 6" id="KW-0472">Membrane</keyword>
<evidence type="ECO:0000256" key="4">
    <source>
        <dbReference type="ARBA" id="ARBA00022989"/>
    </source>
</evidence>
<dbReference type="EMBL" id="VSSQ01000279">
    <property type="protein sequence ID" value="MPL89402.1"/>
    <property type="molecule type" value="Genomic_DNA"/>
</dbReference>
<dbReference type="GO" id="GO:0005886">
    <property type="term" value="C:plasma membrane"/>
    <property type="evidence" value="ECO:0007669"/>
    <property type="project" value="UniProtKB-SubCell"/>
</dbReference>
<keyword evidence="4 6" id="KW-1133">Transmembrane helix</keyword>
<organism evidence="8">
    <name type="scientific">bioreactor metagenome</name>
    <dbReference type="NCBI Taxonomy" id="1076179"/>
    <lineage>
        <taxon>unclassified sequences</taxon>
        <taxon>metagenomes</taxon>
        <taxon>ecological metagenomes</taxon>
    </lineage>
</organism>
<comment type="caution">
    <text evidence="8">The sequence shown here is derived from an EMBL/GenBank/DDBJ whole genome shotgun (WGS) entry which is preliminary data.</text>
</comment>
<evidence type="ECO:0000256" key="2">
    <source>
        <dbReference type="ARBA" id="ARBA00022475"/>
    </source>
</evidence>
<feature type="transmembrane region" description="Helical" evidence="6">
    <location>
        <begin position="234"/>
        <end position="254"/>
    </location>
</feature>
<feature type="transmembrane region" description="Helical" evidence="6">
    <location>
        <begin position="260"/>
        <end position="278"/>
    </location>
</feature>
<evidence type="ECO:0000256" key="6">
    <source>
        <dbReference type="SAM" id="Phobius"/>
    </source>
</evidence>
<protein>
    <recommendedName>
        <fullName evidence="7">SSD domain-containing protein</fullName>
    </recommendedName>
</protein>
<feature type="transmembrane region" description="Helical" evidence="6">
    <location>
        <begin position="12"/>
        <end position="32"/>
    </location>
</feature>
<evidence type="ECO:0000256" key="3">
    <source>
        <dbReference type="ARBA" id="ARBA00022692"/>
    </source>
</evidence>
<keyword evidence="2" id="KW-1003">Cell membrane</keyword>
<feature type="transmembrane region" description="Helical" evidence="6">
    <location>
        <begin position="311"/>
        <end position="331"/>
    </location>
</feature>
<dbReference type="Gene3D" id="1.20.1640.10">
    <property type="entry name" value="Multidrug efflux transporter AcrB transmembrane domain"/>
    <property type="match status" value="2"/>
</dbReference>
<dbReference type="InterPro" id="IPR004869">
    <property type="entry name" value="MMPL_dom"/>
</dbReference>
<proteinExistence type="predicted"/>
<dbReference type="InterPro" id="IPR000731">
    <property type="entry name" value="SSD"/>
</dbReference>
<dbReference type="GO" id="GO:0022857">
    <property type="term" value="F:transmembrane transporter activity"/>
    <property type="evidence" value="ECO:0007669"/>
    <property type="project" value="InterPro"/>
</dbReference>
<gene>
    <name evidence="8" type="ORF">SDC9_35436</name>
</gene>
<feature type="transmembrane region" description="Helical" evidence="6">
    <location>
        <begin position="337"/>
        <end position="362"/>
    </location>
</feature>
<feature type="transmembrane region" description="Helical" evidence="6">
    <location>
        <begin position="208"/>
        <end position="227"/>
    </location>
</feature>
<feature type="transmembrane region" description="Helical" evidence="6">
    <location>
        <begin position="718"/>
        <end position="744"/>
    </location>
</feature>
<dbReference type="Pfam" id="PF03176">
    <property type="entry name" value="MMPL"/>
    <property type="match status" value="2"/>
</dbReference>
<dbReference type="PRINTS" id="PR00702">
    <property type="entry name" value="ACRIFLAVINRP"/>
</dbReference>
<comment type="subcellular location">
    <subcellularLocation>
        <location evidence="1">Cell membrane</location>
        <topology evidence="1">Multi-pass membrane protein</topology>
    </subcellularLocation>
</comment>
<feature type="transmembrane region" description="Helical" evidence="6">
    <location>
        <begin position="644"/>
        <end position="666"/>
    </location>
</feature>
<feature type="transmembrane region" description="Helical" evidence="6">
    <location>
        <begin position="397"/>
        <end position="418"/>
    </location>
</feature>
<feature type="transmembrane region" description="Helical" evidence="6">
    <location>
        <begin position="693"/>
        <end position="712"/>
    </location>
</feature>
<dbReference type="InterPro" id="IPR001036">
    <property type="entry name" value="Acrflvin-R"/>
</dbReference>
<evidence type="ECO:0000313" key="8">
    <source>
        <dbReference type="EMBL" id="MPL89402.1"/>
    </source>
</evidence>
<dbReference type="SUPFAM" id="SSF82866">
    <property type="entry name" value="Multidrug efflux transporter AcrB transmembrane domain"/>
    <property type="match status" value="2"/>
</dbReference>
<dbReference type="PANTHER" id="PTHR33406">
    <property type="entry name" value="MEMBRANE PROTEIN MJ1562-RELATED"/>
    <property type="match status" value="1"/>
</dbReference>
<dbReference type="PROSITE" id="PS50156">
    <property type="entry name" value="SSD"/>
    <property type="match status" value="2"/>
</dbReference>